<name>A0A2P6RHL2_ROSCH</name>
<evidence type="ECO:0000313" key="3">
    <source>
        <dbReference type="Proteomes" id="UP000238479"/>
    </source>
</evidence>
<dbReference type="EMBL" id="PDCK01000041">
    <property type="protein sequence ID" value="PRQ45901.1"/>
    <property type="molecule type" value="Genomic_DNA"/>
</dbReference>
<dbReference type="AlphaFoldDB" id="A0A2P6RHL2"/>
<protein>
    <submittedName>
        <fullName evidence="2">Uncharacterized protein</fullName>
    </submittedName>
</protein>
<keyword evidence="3" id="KW-1185">Reference proteome</keyword>
<organism evidence="2 3">
    <name type="scientific">Rosa chinensis</name>
    <name type="common">China rose</name>
    <dbReference type="NCBI Taxonomy" id="74649"/>
    <lineage>
        <taxon>Eukaryota</taxon>
        <taxon>Viridiplantae</taxon>
        <taxon>Streptophyta</taxon>
        <taxon>Embryophyta</taxon>
        <taxon>Tracheophyta</taxon>
        <taxon>Spermatophyta</taxon>
        <taxon>Magnoliopsida</taxon>
        <taxon>eudicotyledons</taxon>
        <taxon>Gunneridae</taxon>
        <taxon>Pentapetalae</taxon>
        <taxon>rosids</taxon>
        <taxon>fabids</taxon>
        <taxon>Rosales</taxon>
        <taxon>Rosaceae</taxon>
        <taxon>Rosoideae</taxon>
        <taxon>Rosoideae incertae sedis</taxon>
        <taxon>Rosa</taxon>
    </lineage>
</organism>
<keyword evidence="1" id="KW-0472">Membrane</keyword>
<keyword evidence="1" id="KW-0812">Transmembrane</keyword>
<comment type="caution">
    <text evidence="2">The sequence shown here is derived from an EMBL/GenBank/DDBJ whole genome shotgun (WGS) entry which is preliminary data.</text>
</comment>
<feature type="transmembrane region" description="Helical" evidence="1">
    <location>
        <begin position="63"/>
        <end position="80"/>
    </location>
</feature>
<dbReference type="Gramene" id="PRQ45901">
    <property type="protein sequence ID" value="PRQ45901"/>
    <property type="gene ID" value="RchiOBHm_Chr3g0496711"/>
</dbReference>
<sequence>MELDEVSNVRDKTKFGRALHIQCAGFEYVVGERTEEGGIWPDLAHSSLVLLDESFGLLSDFEVTYLFTFYLIICFLLPYLQISRDP</sequence>
<reference evidence="2 3" key="1">
    <citation type="journal article" date="2018" name="Nat. Genet.">
        <title>The Rosa genome provides new insights in the design of modern roses.</title>
        <authorList>
            <person name="Bendahmane M."/>
        </authorList>
    </citation>
    <scope>NUCLEOTIDE SEQUENCE [LARGE SCALE GENOMIC DNA]</scope>
    <source>
        <strain evidence="3">cv. Old Blush</strain>
    </source>
</reference>
<gene>
    <name evidence="2" type="ORF">RchiOBHm_Chr3g0496711</name>
</gene>
<evidence type="ECO:0000256" key="1">
    <source>
        <dbReference type="SAM" id="Phobius"/>
    </source>
</evidence>
<accession>A0A2P6RHL2</accession>
<dbReference type="Proteomes" id="UP000238479">
    <property type="component" value="Chromosome 3"/>
</dbReference>
<proteinExistence type="predicted"/>
<keyword evidence="1" id="KW-1133">Transmembrane helix</keyword>
<evidence type="ECO:0000313" key="2">
    <source>
        <dbReference type="EMBL" id="PRQ45901.1"/>
    </source>
</evidence>